<dbReference type="AlphaFoldDB" id="M1GSJ2"/>
<keyword evidence="7" id="KW-0812">Transmembrane</keyword>
<keyword evidence="4" id="KW-0130">Cell adhesion</keyword>
<dbReference type="PANTHER" id="PTHR30093">
    <property type="entry name" value="GENERAL SECRETION PATHWAY PROTEIN G"/>
    <property type="match status" value="1"/>
</dbReference>
<proteinExistence type="inferred from homology"/>
<dbReference type="Pfam" id="PF00114">
    <property type="entry name" value="Pilin"/>
    <property type="match status" value="1"/>
</dbReference>
<evidence type="ECO:0000256" key="6">
    <source>
        <dbReference type="RuleBase" id="RU000389"/>
    </source>
</evidence>
<name>M1GSJ2_9NEIS</name>
<keyword evidence="3" id="KW-0488">Methylation</keyword>
<evidence type="ECO:0000256" key="3">
    <source>
        <dbReference type="ARBA" id="ARBA00022481"/>
    </source>
</evidence>
<accession>M1GSJ2</accession>
<dbReference type="PROSITE" id="PS00409">
    <property type="entry name" value="PROKAR_NTER_METHYL"/>
    <property type="match status" value="1"/>
</dbReference>
<dbReference type="GO" id="GO:0009289">
    <property type="term" value="C:pilus"/>
    <property type="evidence" value="ECO:0007669"/>
    <property type="project" value="InterPro"/>
</dbReference>
<dbReference type="GO" id="GO:0007155">
    <property type="term" value="P:cell adhesion"/>
    <property type="evidence" value="ECO:0007669"/>
    <property type="project" value="UniProtKB-KW"/>
</dbReference>
<comment type="similarity">
    <text evidence="1 6">Belongs to the N-Me-Phe pilin family.</text>
</comment>
<evidence type="ECO:0000256" key="1">
    <source>
        <dbReference type="ARBA" id="ARBA00005233"/>
    </source>
</evidence>
<organism evidence="8">
    <name type="scientific">Neisseria sp. AP312</name>
    <dbReference type="NCBI Taxonomy" id="1229335"/>
    <lineage>
        <taxon>Bacteria</taxon>
        <taxon>Pseudomonadati</taxon>
        <taxon>Pseudomonadota</taxon>
        <taxon>Betaproteobacteria</taxon>
        <taxon>Neisseriales</taxon>
        <taxon>Neisseriaceae</taxon>
        <taxon>Neisseria</taxon>
    </lineage>
</organism>
<dbReference type="Pfam" id="PF07963">
    <property type="entry name" value="N_methyl"/>
    <property type="match status" value="1"/>
</dbReference>
<dbReference type="PANTHER" id="PTHR30093:SF34">
    <property type="entry name" value="PREPILIN PEPTIDASE-DEPENDENT PROTEIN D"/>
    <property type="match status" value="1"/>
</dbReference>
<gene>
    <name evidence="8" type="primary">pilE</name>
</gene>
<comment type="subunit">
    <text evidence="2">The pili are polar flexible filaments of about 5.4 nanometers diameter and 2.5 micrometers average length; they consist of only a single polypeptide chain arranged in a helical configuration of five subunits per turn in the assembled pilus.</text>
</comment>
<feature type="transmembrane region" description="Helical" evidence="7">
    <location>
        <begin position="12"/>
        <end position="35"/>
    </location>
</feature>
<keyword evidence="7" id="KW-0472">Membrane</keyword>
<keyword evidence="5" id="KW-1015">Disulfide bond</keyword>
<evidence type="ECO:0000313" key="8">
    <source>
        <dbReference type="EMBL" id="AGE34446.1"/>
    </source>
</evidence>
<dbReference type="Gene3D" id="3.30.700.10">
    <property type="entry name" value="Glycoprotein, Type 4 Pilin"/>
    <property type="match status" value="1"/>
</dbReference>
<evidence type="ECO:0000256" key="2">
    <source>
        <dbReference type="ARBA" id="ARBA00011156"/>
    </source>
</evidence>
<protein>
    <submittedName>
        <fullName evidence="8">Pilin</fullName>
    </submittedName>
</protein>
<keyword evidence="7" id="KW-1133">Transmembrane helix</keyword>
<dbReference type="NCBIfam" id="TIGR02532">
    <property type="entry name" value="IV_pilin_GFxxxE"/>
    <property type="match status" value="1"/>
</dbReference>
<dbReference type="InterPro" id="IPR001082">
    <property type="entry name" value="Pilin"/>
</dbReference>
<keyword evidence="6" id="KW-0281">Fimbrium</keyword>
<evidence type="ECO:0000256" key="4">
    <source>
        <dbReference type="ARBA" id="ARBA00022889"/>
    </source>
</evidence>
<evidence type="ECO:0000256" key="5">
    <source>
        <dbReference type="ARBA" id="ARBA00023157"/>
    </source>
</evidence>
<sequence length="157" mass="16840">MNAARKHLEQGFTLIELMIVVAILGILAIVAFPAYQDYTGRAQVAESYYLVDELKTEIGVYAAVNNRLPDAAEVSPTGGIGQTASQMGGTYIQQGGVTVEADTAKISIPFDNGYNKGKVLTLTPRRANSDGGWMITWTCGGTLDPKMLPAICRTRTP</sequence>
<evidence type="ECO:0000256" key="7">
    <source>
        <dbReference type="SAM" id="Phobius"/>
    </source>
</evidence>
<dbReference type="SUPFAM" id="SSF54523">
    <property type="entry name" value="Pili subunits"/>
    <property type="match status" value="1"/>
</dbReference>
<dbReference type="InterPro" id="IPR012902">
    <property type="entry name" value="N_methyl_site"/>
</dbReference>
<reference evidence="8" key="1">
    <citation type="journal article" date="2013" name="Proc. Natl. Acad. Sci. U.S.A.">
        <title>Neisseria infection of rhesus macaques as a model to study colonization, transmission, persistence, and horizontal gene transfer.</title>
        <authorList>
            <person name="Weyand N.J."/>
            <person name="Wertheimer A.M."/>
            <person name="Hobbs T.R."/>
            <person name="Sisko J.L."/>
            <person name="Taku N.A."/>
            <person name="Gregston L.D."/>
            <person name="Clary S."/>
            <person name="Highashi D.L."/>
            <person name="Biais N."/>
            <person name="Brown L.M."/>
            <person name="Planer S.L."/>
            <person name="Legasse A.W."/>
            <person name="Axthelm M.K."/>
            <person name="Wong S.W."/>
            <person name="So M."/>
        </authorList>
    </citation>
    <scope>NUCLEOTIDE SEQUENCE</scope>
    <source>
        <strain evidence="8">AP312</strain>
    </source>
</reference>
<dbReference type="InterPro" id="IPR045584">
    <property type="entry name" value="Pilin-like"/>
</dbReference>
<dbReference type="EMBL" id="KC422438">
    <property type="protein sequence ID" value="AGE34446.1"/>
    <property type="molecule type" value="Genomic_DNA"/>
</dbReference>